<evidence type="ECO:0000313" key="1">
    <source>
        <dbReference type="EMBL" id="KAI4867023.1"/>
    </source>
</evidence>
<accession>A0ACB9Z5Y5</accession>
<evidence type="ECO:0000313" key="2">
    <source>
        <dbReference type="Proteomes" id="UP001497700"/>
    </source>
</evidence>
<reference evidence="1 2" key="1">
    <citation type="journal article" date="2022" name="New Phytol.">
        <title>Ecological generalism drives hyperdiversity of secondary metabolite gene clusters in xylarialean endophytes.</title>
        <authorList>
            <person name="Franco M.E.E."/>
            <person name="Wisecaver J.H."/>
            <person name="Arnold A.E."/>
            <person name="Ju Y.M."/>
            <person name="Slot J.C."/>
            <person name="Ahrendt S."/>
            <person name="Moore L.P."/>
            <person name="Eastman K.E."/>
            <person name="Scott K."/>
            <person name="Konkel Z."/>
            <person name="Mondo S.J."/>
            <person name="Kuo A."/>
            <person name="Hayes R.D."/>
            <person name="Haridas S."/>
            <person name="Andreopoulos B."/>
            <person name="Riley R."/>
            <person name="LaButti K."/>
            <person name="Pangilinan J."/>
            <person name="Lipzen A."/>
            <person name="Amirebrahimi M."/>
            <person name="Yan J."/>
            <person name="Adam C."/>
            <person name="Keymanesh K."/>
            <person name="Ng V."/>
            <person name="Louie K."/>
            <person name="Northen T."/>
            <person name="Drula E."/>
            <person name="Henrissat B."/>
            <person name="Hsieh H.M."/>
            <person name="Youens-Clark K."/>
            <person name="Lutzoni F."/>
            <person name="Miadlikowska J."/>
            <person name="Eastwood D.C."/>
            <person name="Hamelin R.C."/>
            <person name="Grigoriev I.V."/>
            <person name="U'Ren J.M."/>
        </authorList>
    </citation>
    <scope>NUCLEOTIDE SEQUENCE [LARGE SCALE GENOMIC DNA]</scope>
    <source>
        <strain evidence="1 2">CBS 119005</strain>
    </source>
</reference>
<comment type="caution">
    <text evidence="1">The sequence shown here is derived from an EMBL/GenBank/DDBJ whole genome shotgun (WGS) entry which is preliminary data.</text>
</comment>
<name>A0ACB9Z5Y5_9PEZI</name>
<protein>
    <submittedName>
        <fullName evidence="1">NAD(P)-binding protein</fullName>
    </submittedName>
</protein>
<dbReference type="EMBL" id="MU393452">
    <property type="protein sequence ID" value="KAI4867023.1"/>
    <property type="molecule type" value="Genomic_DNA"/>
</dbReference>
<gene>
    <name evidence="1" type="ORF">F4820DRAFT_415200</name>
</gene>
<keyword evidence="2" id="KW-1185">Reference proteome</keyword>
<sequence>MTKVLLTGGSGFIAAHVLELLLKRGYEVVTTVRSETKASQIRAKYPGAKLTVAIVPNIAVLGAFDDVVASTPGLDYVQHTASPFHFKWTDAKTELLDPAVNGTNSVLSAVQKHAPGVKRVVVTSSFASLISEASLADPAKVFSEADWNPSTYEDGLTGSPATAYRVSKKEAEKAAWDFVAREKPNFDVATICPPLVFGPVAHHLDSLAGINTSNARYVDLIQGKWAAEIPPSGVYLWVDVRDVALAHVEAMERPEAGGKRFFTTAGRYSNKQIAQIVRDSFPDLAGKLPDPATVKVAPGGDLPAEGVYGYDNSRATKVLGIDWISLEKTSVDTIKSLQGIPA</sequence>
<dbReference type="Proteomes" id="UP001497700">
    <property type="component" value="Unassembled WGS sequence"/>
</dbReference>
<proteinExistence type="predicted"/>
<organism evidence="1 2">
    <name type="scientific">Hypoxylon rubiginosum</name>
    <dbReference type="NCBI Taxonomy" id="110542"/>
    <lineage>
        <taxon>Eukaryota</taxon>
        <taxon>Fungi</taxon>
        <taxon>Dikarya</taxon>
        <taxon>Ascomycota</taxon>
        <taxon>Pezizomycotina</taxon>
        <taxon>Sordariomycetes</taxon>
        <taxon>Xylariomycetidae</taxon>
        <taxon>Xylariales</taxon>
        <taxon>Hypoxylaceae</taxon>
        <taxon>Hypoxylon</taxon>
    </lineage>
</organism>